<name>A0A3A3GAU8_PANTH</name>
<evidence type="ECO:0000313" key="2">
    <source>
        <dbReference type="EMBL" id="RJG19288.1"/>
    </source>
</evidence>
<evidence type="ECO:0000256" key="1">
    <source>
        <dbReference type="SAM" id="Phobius"/>
    </source>
</evidence>
<dbReference type="Pfam" id="PF14089">
    <property type="entry name" value="KbaA"/>
    <property type="match status" value="1"/>
</dbReference>
<feature type="transmembrane region" description="Helical" evidence="1">
    <location>
        <begin position="51"/>
        <end position="72"/>
    </location>
</feature>
<dbReference type="InterPro" id="IPR024164">
    <property type="entry name" value="KinB-signalling_activ"/>
</dbReference>
<reference evidence="2 3" key="1">
    <citation type="submission" date="2018-09" db="EMBL/GenBank/DDBJ databases">
        <title>Paenibacillus SK2017-BO5.</title>
        <authorList>
            <person name="Piskunova J.V."/>
            <person name="Dubiley S.A."/>
            <person name="Severinov K.V."/>
        </authorList>
    </citation>
    <scope>NUCLEOTIDE SEQUENCE [LARGE SCALE GENOMIC DNA]</scope>
    <source>
        <strain evidence="2 3">BO5</strain>
    </source>
</reference>
<comment type="caution">
    <text evidence="2">The sequence shown here is derived from an EMBL/GenBank/DDBJ whole genome shotgun (WGS) entry which is preliminary data.</text>
</comment>
<feature type="transmembrane region" description="Helical" evidence="1">
    <location>
        <begin position="146"/>
        <end position="168"/>
    </location>
</feature>
<protein>
    <submittedName>
        <fullName evidence="2">KinB signaling pathway activation protein</fullName>
    </submittedName>
</protein>
<feature type="transmembrane region" description="Helical" evidence="1">
    <location>
        <begin position="7"/>
        <end position="31"/>
    </location>
</feature>
<dbReference type="AlphaFoldDB" id="A0A3A3GAU8"/>
<dbReference type="RefSeq" id="WP_119796208.1">
    <property type="nucleotide sequence ID" value="NZ_QYZD01000038.1"/>
</dbReference>
<gene>
    <name evidence="2" type="ORF">DQX05_25935</name>
</gene>
<dbReference type="PIRSF" id="PIRSF029886">
    <property type="entry name" value="KBAA"/>
    <property type="match status" value="1"/>
</dbReference>
<keyword evidence="1" id="KW-0812">Transmembrane</keyword>
<organism evidence="2 3">
    <name type="scientific">Paenibacillus thiaminolyticus</name>
    <name type="common">Bacillus thiaminolyticus</name>
    <dbReference type="NCBI Taxonomy" id="49283"/>
    <lineage>
        <taxon>Bacteria</taxon>
        <taxon>Bacillati</taxon>
        <taxon>Bacillota</taxon>
        <taxon>Bacilli</taxon>
        <taxon>Bacillales</taxon>
        <taxon>Paenibacillaceae</taxon>
        <taxon>Paenibacillus</taxon>
    </lineage>
</organism>
<keyword evidence="1" id="KW-0472">Membrane</keyword>
<feature type="transmembrane region" description="Helical" evidence="1">
    <location>
        <begin position="121"/>
        <end position="139"/>
    </location>
</feature>
<feature type="transmembrane region" description="Helical" evidence="1">
    <location>
        <begin position="84"/>
        <end position="106"/>
    </location>
</feature>
<sequence>MTLKKWFYLFWTTLLIGGGITLVMGLSLQIIQGEFQNFTGPMDGVLNVVQLILSGFTVSVYSQMGFFAYLTLNFIAIGLFKKAWPYIQVVLTVIALLDLMFLRMLLADNGSQRGGDAMNDILLGLAVLAVALIVGYFKVKATNRTAFIPTLFFMIAITTVETLSALNISGIATWYVYLPLAACNAYQVLMLNRILGTPKS</sequence>
<accession>A0A3A3GAU8</accession>
<dbReference type="Proteomes" id="UP000266177">
    <property type="component" value="Unassembled WGS sequence"/>
</dbReference>
<feature type="transmembrane region" description="Helical" evidence="1">
    <location>
        <begin position="174"/>
        <end position="195"/>
    </location>
</feature>
<dbReference type="OrthoDB" id="2374256at2"/>
<keyword evidence="1" id="KW-1133">Transmembrane helix</keyword>
<evidence type="ECO:0000313" key="3">
    <source>
        <dbReference type="Proteomes" id="UP000266177"/>
    </source>
</evidence>
<dbReference type="EMBL" id="QYZD01000038">
    <property type="protein sequence ID" value="RJG19288.1"/>
    <property type="molecule type" value="Genomic_DNA"/>
</dbReference>
<dbReference type="SMART" id="SM01251">
    <property type="entry name" value="KbaA"/>
    <property type="match status" value="1"/>
</dbReference>
<dbReference type="GO" id="GO:0045881">
    <property type="term" value="P:positive regulation of sporulation resulting in formation of a cellular spore"/>
    <property type="evidence" value="ECO:0007669"/>
    <property type="project" value="InterPro"/>
</dbReference>
<proteinExistence type="predicted"/>